<dbReference type="Proteomes" id="UP000811609">
    <property type="component" value="Chromosome 16"/>
</dbReference>
<evidence type="ECO:0000313" key="1">
    <source>
        <dbReference type="EMBL" id="KAG6624269.1"/>
    </source>
</evidence>
<dbReference type="AlphaFoldDB" id="A0A8T1N1H0"/>
<accession>A0A8T1N1H0</accession>
<dbReference type="EMBL" id="CM031824">
    <property type="protein sequence ID" value="KAG6624269.1"/>
    <property type="molecule type" value="Genomic_DNA"/>
</dbReference>
<proteinExistence type="predicted"/>
<organism evidence="1 2">
    <name type="scientific">Carya illinoinensis</name>
    <name type="common">Pecan</name>
    <dbReference type="NCBI Taxonomy" id="32201"/>
    <lineage>
        <taxon>Eukaryota</taxon>
        <taxon>Viridiplantae</taxon>
        <taxon>Streptophyta</taxon>
        <taxon>Embryophyta</taxon>
        <taxon>Tracheophyta</taxon>
        <taxon>Spermatophyta</taxon>
        <taxon>Magnoliopsida</taxon>
        <taxon>eudicotyledons</taxon>
        <taxon>Gunneridae</taxon>
        <taxon>Pentapetalae</taxon>
        <taxon>rosids</taxon>
        <taxon>fabids</taxon>
        <taxon>Fagales</taxon>
        <taxon>Juglandaceae</taxon>
        <taxon>Carya</taxon>
    </lineage>
</organism>
<gene>
    <name evidence="1" type="ORF">CIPAW_16G014500</name>
</gene>
<name>A0A8T1N1H0_CARIL</name>
<keyword evidence="2" id="KW-1185">Reference proteome</keyword>
<evidence type="ECO:0000313" key="2">
    <source>
        <dbReference type="Proteomes" id="UP000811609"/>
    </source>
</evidence>
<protein>
    <submittedName>
        <fullName evidence="1">Uncharacterized protein</fullName>
    </submittedName>
</protein>
<reference evidence="1" key="1">
    <citation type="submission" date="2020-12" db="EMBL/GenBank/DDBJ databases">
        <title>WGS assembly of Carya illinoinensis cv. Pawnee.</title>
        <authorList>
            <person name="Platts A."/>
            <person name="Shu S."/>
            <person name="Wright S."/>
            <person name="Barry K."/>
            <person name="Edger P."/>
            <person name="Pires J.C."/>
            <person name="Schmutz J."/>
        </authorList>
    </citation>
    <scope>NUCLEOTIDE SEQUENCE</scope>
    <source>
        <tissue evidence="1">Leaf</tissue>
    </source>
</reference>
<comment type="caution">
    <text evidence="1">The sequence shown here is derived from an EMBL/GenBank/DDBJ whole genome shotgun (WGS) entry which is preliminary data.</text>
</comment>
<sequence>MGKEKLYESKVTSFDGGSQAMEKLIVSSSWINTTLKAS</sequence>